<dbReference type="SUPFAM" id="SSF51604">
    <property type="entry name" value="Enolase C-terminal domain-like"/>
    <property type="match status" value="1"/>
</dbReference>
<protein>
    <recommendedName>
        <fullName evidence="8">O-succinylbenzoate synthase</fullName>
    </recommendedName>
</protein>
<comment type="caution">
    <text evidence="6">The sequence shown here is derived from an EMBL/GenBank/DDBJ whole genome shotgun (WGS) entry which is preliminary data.</text>
</comment>
<dbReference type="InterPro" id="IPR029017">
    <property type="entry name" value="Enolase-like_N"/>
</dbReference>
<dbReference type="Pfam" id="PF13378">
    <property type="entry name" value="MR_MLE_C"/>
    <property type="match status" value="1"/>
</dbReference>
<dbReference type="InterPro" id="IPR041338">
    <property type="entry name" value="OSBS_N"/>
</dbReference>
<accession>A0A2A4YMJ1</accession>
<dbReference type="SFLD" id="SFLDF00009">
    <property type="entry name" value="o-succinylbenzoate_synthase"/>
    <property type="match status" value="1"/>
</dbReference>
<name>A0A2A4YMJ1_UNCAE</name>
<dbReference type="Pfam" id="PF21508">
    <property type="entry name" value="MenC_N"/>
    <property type="match status" value="1"/>
</dbReference>
<dbReference type="InterPro" id="IPR029065">
    <property type="entry name" value="Enolase_C-like"/>
</dbReference>
<gene>
    <name evidence="6" type="ORF">COB11_00900</name>
</gene>
<dbReference type="PANTHER" id="PTHR48073">
    <property type="entry name" value="O-SUCCINYLBENZOATE SYNTHASE-RELATED"/>
    <property type="match status" value="1"/>
</dbReference>
<proteinExistence type="predicted"/>
<dbReference type="InterPro" id="IPR036849">
    <property type="entry name" value="Enolase-like_C_sf"/>
</dbReference>
<dbReference type="PANTHER" id="PTHR48073:SF2">
    <property type="entry name" value="O-SUCCINYLBENZOATE SYNTHASE"/>
    <property type="match status" value="1"/>
</dbReference>
<dbReference type="GO" id="GO:0009063">
    <property type="term" value="P:amino acid catabolic process"/>
    <property type="evidence" value="ECO:0007669"/>
    <property type="project" value="InterPro"/>
</dbReference>
<evidence type="ECO:0000256" key="2">
    <source>
        <dbReference type="ARBA" id="ARBA00022842"/>
    </source>
</evidence>
<evidence type="ECO:0000313" key="6">
    <source>
        <dbReference type="EMBL" id="PCI95911.1"/>
    </source>
</evidence>
<feature type="domain" description="OSBS enolase-like N-terminal" evidence="5">
    <location>
        <begin position="4"/>
        <end position="93"/>
    </location>
</feature>
<evidence type="ECO:0000259" key="5">
    <source>
        <dbReference type="Pfam" id="PF21508"/>
    </source>
</evidence>
<reference evidence="7" key="1">
    <citation type="submission" date="2017-08" db="EMBL/GenBank/DDBJ databases">
        <title>A dynamic microbial community with high functional redundancy inhabits the cold, oxic subseafloor aquifer.</title>
        <authorList>
            <person name="Tully B.J."/>
            <person name="Wheat C.G."/>
            <person name="Glazer B.T."/>
            <person name="Huber J.A."/>
        </authorList>
    </citation>
    <scope>NUCLEOTIDE SEQUENCE [LARGE SCALE GENOMIC DNA]</scope>
</reference>
<keyword evidence="3" id="KW-0456">Lyase</keyword>
<keyword evidence="1" id="KW-0479">Metal-binding</keyword>
<dbReference type="GO" id="GO:0046872">
    <property type="term" value="F:metal ion binding"/>
    <property type="evidence" value="ECO:0007669"/>
    <property type="project" value="UniProtKB-KW"/>
</dbReference>
<dbReference type="GO" id="GO:0016829">
    <property type="term" value="F:lyase activity"/>
    <property type="evidence" value="ECO:0007669"/>
    <property type="project" value="UniProtKB-KW"/>
</dbReference>
<dbReference type="Proteomes" id="UP000217838">
    <property type="component" value="Unassembled WGS sequence"/>
</dbReference>
<dbReference type="SUPFAM" id="SSF54826">
    <property type="entry name" value="Enolase N-terminal domain-like"/>
    <property type="match status" value="1"/>
</dbReference>
<dbReference type="PROSITE" id="PS00909">
    <property type="entry name" value="MR_MLE_2"/>
    <property type="match status" value="1"/>
</dbReference>
<dbReference type="InterPro" id="IPR018110">
    <property type="entry name" value="Mandel_Rmase/mucon_lact_enz_CS"/>
</dbReference>
<organism evidence="6 7">
    <name type="scientific">Aerophobetes bacterium</name>
    <dbReference type="NCBI Taxonomy" id="2030807"/>
    <lineage>
        <taxon>Bacteria</taxon>
        <taxon>Candidatus Aerophobota</taxon>
    </lineage>
</organism>
<dbReference type="AlphaFoldDB" id="A0A2A4YMJ1"/>
<evidence type="ECO:0000259" key="4">
    <source>
        <dbReference type="Pfam" id="PF13378"/>
    </source>
</evidence>
<evidence type="ECO:0000256" key="3">
    <source>
        <dbReference type="ARBA" id="ARBA00023239"/>
    </source>
</evidence>
<dbReference type="SFLD" id="SFLDG00180">
    <property type="entry name" value="muconate_cycloisomerase"/>
    <property type="match status" value="1"/>
</dbReference>
<dbReference type="EMBL" id="NVUU01000006">
    <property type="protein sequence ID" value="PCI95911.1"/>
    <property type="molecule type" value="Genomic_DNA"/>
</dbReference>
<feature type="domain" description="Enolase C-terminal" evidence="4">
    <location>
        <begin position="129"/>
        <end position="213"/>
    </location>
</feature>
<sequence length="324" mass="37197">MIFKKVQLYRYACPLKSPLALKSGPLRTRSGILIKAIDAQNRAYFAESAPLPGFSQESLQMALNELREAGKRLLHPPTLLPELLPSNQFAMHCLNERFDSSFSDVEICKYVHGTFDEMLSEIKTYKDASYIKIKLGGFSAKESVEFFKRACNVVSNNCRFRIDFNQMFDLSELDKFCKMVDFEKIDYIEEPTLNPFDLTKIEYPAKFALDESIRKYPLEKLLQIPNIKALVIKPMLDMPRLRDKRFLNAAHKEKLELIFSPTYESQVGLAHITKLAKKHSPERVHGLDTGKLFGETPIINDTILNPKITELIYESDTRSIQTCT</sequence>
<dbReference type="SFLD" id="SFLDS00001">
    <property type="entry name" value="Enolase"/>
    <property type="match status" value="1"/>
</dbReference>
<evidence type="ECO:0008006" key="8">
    <source>
        <dbReference type="Google" id="ProtNLM"/>
    </source>
</evidence>
<dbReference type="Gene3D" id="3.20.20.120">
    <property type="entry name" value="Enolase-like C-terminal domain"/>
    <property type="match status" value="1"/>
</dbReference>
<evidence type="ECO:0000256" key="1">
    <source>
        <dbReference type="ARBA" id="ARBA00022723"/>
    </source>
</evidence>
<dbReference type="Gene3D" id="3.30.390.10">
    <property type="entry name" value="Enolase-like, N-terminal domain"/>
    <property type="match status" value="1"/>
</dbReference>
<evidence type="ECO:0000313" key="7">
    <source>
        <dbReference type="Proteomes" id="UP000217838"/>
    </source>
</evidence>
<keyword evidence="2" id="KW-0460">Magnesium</keyword>